<dbReference type="InterPro" id="IPR013783">
    <property type="entry name" value="Ig-like_fold"/>
</dbReference>
<gene>
    <name evidence="2" type="primary">Cd7</name>
    <name evidence="2" type="ORF">FORRUF_R10841</name>
</gene>
<dbReference type="Gene3D" id="2.60.40.10">
    <property type="entry name" value="Immunoglobulins"/>
    <property type="match status" value="1"/>
</dbReference>
<dbReference type="EMBL" id="VXAU01000928">
    <property type="protein sequence ID" value="NXK87396.1"/>
    <property type="molecule type" value="Genomic_DNA"/>
</dbReference>
<evidence type="ECO:0000313" key="3">
    <source>
        <dbReference type="Proteomes" id="UP000520463"/>
    </source>
</evidence>
<dbReference type="SUPFAM" id="SSF48726">
    <property type="entry name" value="Immunoglobulin"/>
    <property type="match status" value="1"/>
</dbReference>
<sequence length="146" mass="16476">YLLRTQVRPGVVLQLSNKDAPKLSPDFADRLHHSQQGQQLVITLHSLQENDTDNYVCGEKVKMASDTRLLSASGTMVLVKGTFPQACSDSSWVIYSLAIVVALLFCALVCCTLYRVNIKKYFQKKPPNIVYEDMSYCSRRNTLVRT</sequence>
<proteinExistence type="predicted"/>
<feature type="transmembrane region" description="Helical" evidence="1">
    <location>
        <begin position="92"/>
        <end position="116"/>
    </location>
</feature>
<dbReference type="AlphaFoldDB" id="A0A7L0N1T2"/>
<dbReference type="Proteomes" id="UP000520463">
    <property type="component" value="Unassembled WGS sequence"/>
</dbReference>
<keyword evidence="3" id="KW-1185">Reference proteome</keyword>
<organism evidence="2 3">
    <name type="scientific">Formicarius rufipectus</name>
    <dbReference type="NCBI Taxonomy" id="1118560"/>
    <lineage>
        <taxon>Eukaryota</taxon>
        <taxon>Metazoa</taxon>
        <taxon>Chordata</taxon>
        <taxon>Craniata</taxon>
        <taxon>Vertebrata</taxon>
        <taxon>Euteleostomi</taxon>
        <taxon>Archelosauria</taxon>
        <taxon>Archosauria</taxon>
        <taxon>Dinosauria</taxon>
        <taxon>Saurischia</taxon>
        <taxon>Theropoda</taxon>
        <taxon>Coelurosauria</taxon>
        <taxon>Aves</taxon>
        <taxon>Neognathae</taxon>
        <taxon>Neoaves</taxon>
        <taxon>Telluraves</taxon>
        <taxon>Australaves</taxon>
        <taxon>Passeriformes</taxon>
        <taxon>Formicariidae</taxon>
        <taxon>Formicarius</taxon>
    </lineage>
</organism>
<dbReference type="GO" id="GO:0038023">
    <property type="term" value="F:signaling receptor activity"/>
    <property type="evidence" value="ECO:0007669"/>
    <property type="project" value="InterPro"/>
</dbReference>
<accession>A0A7L0N1T2</accession>
<reference evidence="2 3" key="1">
    <citation type="submission" date="2019-09" db="EMBL/GenBank/DDBJ databases">
        <title>Bird 10,000 Genomes (B10K) Project - Family phase.</title>
        <authorList>
            <person name="Zhang G."/>
        </authorList>
    </citation>
    <scope>NUCLEOTIDE SEQUENCE [LARGE SCALE GENOMIC DNA]</scope>
    <source>
        <strain evidence="2">B10K-DU-001-43</strain>
        <tissue evidence="2">Muscle</tissue>
    </source>
</reference>
<name>A0A7L0N1T2_9PASS</name>
<dbReference type="InterPro" id="IPR036179">
    <property type="entry name" value="Ig-like_dom_sf"/>
</dbReference>
<protein>
    <submittedName>
        <fullName evidence="2">CD7 protein</fullName>
    </submittedName>
</protein>
<dbReference type="OrthoDB" id="9899013at2759"/>
<keyword evidence="1" id="KW-1133">Transmembrane helix</keyword>
<dbReference type="PANTHER" id="PTHR15343:SF0">
    <property type="entry name" value="T-CELL ANTIGEN CD7"/>
    <property type="match status" value="1"/>
</dbReference>
<comment type="caution">
    <text evidence="2">The sequence shown here is derived from an EMBL/GenBank/DDBJ whole genome shotgun (WGS) entry which is preliminary data.</text>
</comment>
<feature type="non-terminal residue" evidence="2">
    <location>
        <position position="146"/>
    </location>
</feature>
<feature type="non-terminal residue" evidence="2">
    <location>
        <position position="1"/>
    </location>
</feature>
<dbReference type="GO" id="GO:0002250">
    <property type="term" value="P:adaptive immune response"/>
    <property type="evidence" value="ECO:0007669"/>
    <property type="project" value="InterPro"/>
</dbReference>
<dbReference type="InterPro" id="IPR039090">
    <property type="entry name" value="CD7"/>
</dbReference>
<dbReference type="PANTHER" id="PTHR15343">
    <property type="entry name" value="CD7"/>
    <property type="match status" value="1"/>
</dbReference>
<dbReference type="GO" id="GO:0016020">
    <property type="term" value="C:membrane"/>
    <property type="evidence" value="ECO:0007669"/>
    <property type="project" value="InterPro"/>
</dbReference>
<evidence type="ECO:0000256" key="1">
    <source>
        <dbReference type="SAM" id="Phobius"/>
    </source>
</evidence>
<keyword evidence="1" id="KW-0472">Membrane</keyword>
<keyword evidence="1" id="KW-0812">Transmembrane</keyword>
<evidence type="ECO:0000313" key="2">
    <source>
        <dbReference type="EMBL" id="NXK87396.1"/>
    </source>
</evidence>